<reference evidence="1 2" key="1">
    <citation type="submission" date="2016-05" db="EMBL/GenBank/DDBJ databases">
        <title>Comparative analysis of secretome profiles of manganese(II)-oxidizing ascomycete fungi.</title>
        <authorList>
            <consortium name="DOE Joint Genome Institute"/>
            <person name="Zeiner C.A."/>
            <person name="Purvine S.O."/>
            <person name="Zink E.M."/>
            <person name="Wu S."/>
            <person name="Pasa-Tolic L."/>
            <person name="Chaput D.L."/>
            <person name="Haridas S."/>
            <person name="Grigoriev I.V."/>
            <person name="Santelli C.M."/>
            <person name="Hansel C.M."/>
        </authorList>
    </citation>
    <scope>NUCLEOTIDE SEQUENCE [LARGE SCALE GENOMIC DNA]</scope>
    <source>
        <strain evidence="1 2">AP3s5-JAC2a</strain>
    </source>
</reference>
<organism evidence="1 2">
    <name type="scientific">Paraphaeosphaeria sporulosa</name>
    <dbReference type="NCBI Taxonomy" id="1460663"/>
    <lineage>
        <taxon>Eukaryota</taxon>
        <taxon>Fungi</taxon>
        <taxon>Dikarya</taxon>
        <taxon>Ascomycota</taxon>
        <taxon>Pezizomycotina</taxon>
        <taxon>Dothideomycetes</taxon>
        <taxon>Pleosporomycetidae</taxon>
        <taxon>Pleosporales</taxon>
        <taxon>Massarineae</taxon>
        <taxon>Didymosphaeriaceae</taxon>
        <taxon>Paraphaeosphaeria</taxon>
    </lineage>
</organism>
<evidence type="ECO:0000313" key="1">
    <source>
        <dbReference type="EMBL" id="OAG01306.1"/>
    </source>
</evidence>
<gene>
    <name evidence="1" type="ORF">CC84DRAFT_185832</name>
</gene>
<proteinExistence type="predicted"/>
<sequence length="120" mass="13437">MMFLAARLQSYIPSLYVSLSAVSFSVKSRIMLHFIPSSSFEVVVLASFVSVIFTYNQAFLVCHTTPQASELLKYDCSFSLFREWSPASLSIANLPTPQYNFSGVLYTNTKLTCCLATFTM</sequence>
<accession>A0A177C1J9</accession>
<dbReference type="RefSeq" id="XP_018031671.1">
    <property type="nucleotide sequence ID" value="XM_018185510.1"/>
</dbReference>
<dbReference type="InParanoid" id="A0A177C1J9"/>
<dbReference type="AlphaFoldDB" id="A0A177C1J9"/>
<dbReference type="GeneID" id="28768996"/>
<keyword evidence="2" id="KW-1185">Reference proteome</keyword>
<dbReference type="Proteomes" id="UP000077069">
    <property type="component" value="Unassembled WGS sequence"/>
</dbReference>
<evidence type="ECO:0000313" key="2">
    <source>
        <dbReference type="Proteomes" id="UP000077069"/>
    </source>
</evidence>
<dbReference type="EMBL" id="KV441557">
    <property type="protein sequence ID" value="OAG01306.1"/>
    <property type="molecule type" value="Genomic_DNA"/>
</dbReference>
<name>A0A177C1J9_9PLEO</name>
<protein>
    <submittedName>
        <fullName evidence="1">Uncharacterized protein</fullName>
    </submittedName>
</protein>